<keyword evidence="1" id="KW-0472">Membrane</keyword>
<proteinExistence type="predicted"/>
<reference evidence="2 3" key="1">
    <citation type="submission" date="2022-08" db="EMBL/GenBank/DDBJ databases">
        <title>Genome Sequence of the sulphate-reducing bacterium, Pseudodesulfovibrio sp. SYK.</title>
        <authorList>
            <person name="Kondo R."/>
            <person name="Kataoka T."/>
        </authorList>
    </citation>
    <scope>NUCLEOTIDE SEQUENCE [LARGE SCALE GENOMIC DNA]</scope>
    <source>
        <strain evidence="2 3">SYK</strain>
    </source>
</reference>
<feature type="transmembrane region" description="Helical" evidence="1">
    <location>
        <begin position="92"/>
        <end position="112"/>
    </location>
</feature>
<dbReference type="EMBL" id="AP026709">
    <property type="protein sequence ID" value="BDQ38593.1"/>
    <property type="molecule type" value="Genomic_DNA"/>
</dbReference>
<dbReference type="RefSeq" id="WP_281761089.1">
    <property type="nucleotide sequence ID" value="NZ_AP026709.1"/>
</dbReference>
<keyword evidence="1" id="KW-1133">Transmembrane helix</keyword>
<dbReference type="Proteomes" id="UP001317742">
    <property type="component" value="Chromosome"/>
</dbReference>
<evidence type="ECO:0008006" key="4">
    <source>
        <dbReference type="Google" id="ProtNLM"/>
    </source>
</evidence>
<accession>A0ABM8B449</accession>
<gene>
    <name evidence="2" type="ORF">SYK_29530</name>
</gene>
<keyword evidence="3" id="KW-1185">Reference proteome</keyword>
<feature type="transmembrane region" description="Helical" evidence="1">
    <location>
        <begin position="118"/>
        <end position="136"/>
    </location>
</feature>
<evidence type="ECO:0000313" key="2">
    <source>
        <dbReference type="EMBL" id="BDQ38593.1"/>
    </source>
</evidence>
<name>A0ABM8B449_9BACT</name>
<feature type="transmembrane region" description="Helical" evidence="1">
    <location>
        <begin position="18"/>
        <end position="39"/>
    </location>
</feature>
<evidence type="ECO:0000256" key="1">
    <source>
        <dbReference type="SAM" id="Phobius"/>
    </source>
</evidence>
<sequence length="155" mass="17279">MAYAPDFTPLRKTLFRRYLTMLVPALIIFGIWAVCRQVGLTPQMPNGTAAIIGPIIFIAAIILAVALPLLYRVRFVRSVEGQKNVEAACFRTFQLNLMTIALAAPFAAAIGYITGVTIFHFAGAFLASLYAVYYYFPSEKRITQEMRLFRVTSDA</sequence>
<protein>
    <recommendedName>
        <fullName evidence="4">DUF4870 domain-containing protein</fullName>
    </recommendedName>
</protein>
<keyword evidence="1" id="KW-0812">Transmembrane</keyword>
<feature type="transmembrane region" description="Helical" evidence="1">
    <location>
        <begin position="51"/>
        <end position="71"/>
    </location>
</feature>
<evidence type="ECO:0000313" key="3">
    <source>
        <dbReference type="Proteomes" id="UP001317742"/>
    </source>
</evidence>
<organism evidence="2 3">
    <name type="scientific">Pseudodesulfovibrio nedwellii</name>
    <dbReference type="NCBI Taxonomy" id="2973072"/>
    <lineage>
        <taxon>Bacteria</taxon>
        <taxon>Pseudomonadati</taxon>
        <taxon>Thermodesulfobacteriota</taxon>
        <taxon>Desulfovibrionia</taxon>
        <taxon>Desulfovibrionales</taxon>
        <taxon>Desulfovibrionaceae</taxon>
    </lineage>
</organism>